<dbReference type="AlphaFoldDB" id="A0A1L9VXT8"/>
<evidence type="ECO:0000256" key="1">
    <source>
        <dbReference type="SAM" id="MobiDB-lite"/>
    </source>
</evidence>
<keyword evidence="3" id="KW-1185">Reference proteome</keyword>
<proteinExistence type="predicted"/>
<dbReference type="EMBL" id="KV878889">
    <property type="protein sequence ID" value="OJJ88699.1"/>
    <property type="molecule type" value="Genomic_DNA"/>
</dbReference>
<name>A0A1L9VXT8_ASPGL</name>
<reference evidence="3" key="1">
    <citation type="journal article" date="2017" name="Genome Biol.">
        <title>Comparative genomics reveals high biological diversity and specific adaptations in the industrially and medically important fungal genus Aspergillus.</title>
        <authorList>
            <person name="de Vries R.P."/>
            <person name="Riley R."/>
            <person name="Wiebenga A."/>
            <person name="Aguilar-Osorio G."/>
            <person name="Amillis S."/>
            <person name="Uchima C.A."/>
            <person name="Anderluh G."/>
            <person name="Asadollahi M."/>
            <person name="Askin M."/>
            <person name="Barry K."/>
            <person name="Battaglia E."/>
            <person name="Bayram O."/>
            <person name="Benocci T."/>
            <person name="Braus-Stromeyer S.A."/>
            <person name="Caldana C."/>
            <person name="Canovas D."/>
            <person name="Cerqueira G.C."/>
            <person name="Chen F."/>
            <person name="Chen W."/>
            <person name="Choi C."/>
            <person name="Clum A."/>
            <person name="Dos Santos R.A."/>
            <person name="Damasio A.R."/>
            <person name="Diallinas G."/>
            <person name="Emri T."/>
            <person name="Fekete E."/>
            <person name="Flipphi M."/>
            <person name="Freyberg S."/>
            <person name="Gallo A."/>
            <person name="Gournas C."/>
            <person name="Habgood R."/>
            <person name="Hainaut M."/>
            <person name="Harispe M.L."/>
            <person name="Henrissat B."/>
            <person name="Hilden K.S."/>
            <person name="Hope R."/>
            <person name="Hossain A."/>
            <person name="Karabika E."/>
            <person name="Karaffa L."/>
            <person name="Karanyi Z."/>
            <person name="Krasevec N."/>
            <person name="Kuo A."/>
            <person name="Kusch H."/>
            <person name="LaButti K."/>
            <person name="Lagendijk E.L."/>
            <person name="Lapidus A."/>
            <person name="Levasseur A."/>
            <person name="Lindquist E."/>
            <person name="Lipzen A."/>
            <person name="Logrieco A.F."/>
            <person name="MacCabe A."/>
            <person name="Maekelae M.R."/>
            <person name="Malavazi I."/>
            <person name="Melin P."/>
            <person name="Meyer V."/>
            <person name="Mielnichuk N."/>
            <person name="Miskei M."/>
            <person name="Molnar A.P."/>
            <person name="Mule G."/>
            <person name="Ngan C.Y."/>
            <person name="Orejas M."/>
            <person name="Orosz E."/>
            <person name="Ouedraogo J.P."/>
            <person name="Overkamp K.M."/>
            <person name="Park H.-S."/>
            <person name="Perrone G."/>
            <person name="Piumi F."/>
            <person name="Punt P.J."/>
            <person name="Ram A.F."/>
            <person name="Ramon A."/>
            <person name="Rauscher S."/>
            <person name="Record E."/>
            <person name="Riano-Pachon D.M."/>
            <person name="Robert V."/>
            <person name="Roehrig J."/>
            <person name="Ruller R."/>
            <person name="Salamov A."/>
            <person name="Salih N.S."/>
            <person name="Samson R.A."/>
            <person name="Sandor E."/>
            <person name="Sanguinetti M."/>
            <person name="Schuetze T."/>
            <person name="Sepcic K."/>
            <person name="Shelest E."/>
            <person name="Sherlock G."/>
            <person name="Sophianopoulou V."/>
            <person name="Squina F.M."/>
            <person name="Sun H."/>
            <person name="Susca A."/>
            <person name="Todd R.B."/>
            <person name="Tsang A."/>
            <person name="Unkles S.E."/>
            <person name="van de Wiele N."/>
            <person name="van Rossen-Uffink D."/>
            <person name="Oliveira J.V."/>
            <person name="Vesth T.C."/>
            <person name="Visser J."/>
            <person name="Yu J.-H."/>
            <person name="Zhou M."/>
            <person name="Andersen M.R."/>
            <person name="Archer D.B."/>
            <person name="Baker S.E."/>
            <person name="Benoit I."/>
            <person name="Brakhage A.A."/>
            <person name="Braus G.H."/>
            <person name="Fischer R."/>
            <person name="Frisvad J.C."/>
            <person name="Goldman G.H."/>
            <person name="Houbraken J."/>
            <person name="Oakley B."/>
            <person name="Pocsi I."/>
            <person name="Scazzocchio C."/>
            <person name="Seiboth B."/>
            <person name="vanKuyk P.A."/>
            <person name="Wortman J."/>
            <person name="Dyer P.S."/>
            <person name="Grigoriev I.V."/>
        </authorList>
    </citation>
    <scope>NUCLEOTIDE SEQUENCE [LARGE SCALE GENOMIC DNA]</scope>
    <source>
        <strain evidence="3">CBS 516.65</strain>
    </source>
</reference>
<dbReference type="VEuPathDB" id="FungiDB:ASPGLDRAFT_22183"/>
<organism evidence="2 3">
    <name type="scientific">Aspergillus glaucus CBS 516.65</name>
    <dbReference type="NCBI Taxonomy" id="1160497"/>
    <lineage>
        <taxon>Eukaryota</taxon>
        <taxon>Fungi</taxon>
        <taxon>Dikarya</taxon>
        <taxon>Ascomycota</taxon>
        <taxon>Pezizomycotina</taxon>
        <taxon>Eurotiomycetes</taxon>
        <taxon>Eurotiomycetidae</taxon>
        <taxon>Eurotiales</taxon>
        <taxon>Aspergillaceae</taxon>
        <taxon>Aspergillus</taxon>
        <taxon>Aspergillus subgen. Aspergillus</taxon>
    </lineage>
</organism>
<protein>
    <submittedName>
        <fullName evidence="2">Uncharacterized protein</fullName>
    </submittedName>
</protein>
<gene>
    <name evidence="2" type="ORF">ASPGLDRAFT_22183</name>
</gene>
<accession>A0A1L9VXT8</accession>
<feature type="region of interest" description="Disordered" evidence="1">
    <location>
        <begin position="1"/>
        <end position="20"/>
    </location>
</feature>
<evidence type="ECO:0000313" key="2">
    <source>
        <dbReference type="EMBL" id="OJJ88699.1"/>
    </source>
</evidence>
<dbReference type="Proteomes" id="UP000184300">
    <property type="component" value="Unassembled WGS sequence"/>
</dbReference>
<evidence type="ECO:0000313" key="3">
    <source>
        <dbReference type="Proteomes" id="UP000184300"/>
    </source>
</evidence>
<dbReference type="GeneID" id="34459421"/>
<sequence>MRRQADNKKRIGDKADAQRTRRQYDGLEQLAFVVPMVGSVCRDTITTTSNVAFEKPVTLKQRPTDCSLIEQLGCVVLVWAQDSWICEGRIRRKDSDTRNKMCERGRQPSPSNLRMNDRGFEPWQSQSQDFVANITYNNEDWDMEALRPARCLFAAMNLTWLGPQMVPVQRKILRRLSRRLECPIPIMHSTSPAWLSSQL</sequence>
<dbReference type="RefSeq" id="XP_022405375.1">
    <property type="nucleotide sequence ID" value="XM_022543160.1"/>
</dbReference>